<dbReference type="Gene3D" id="1.10.10.10">
    <property type="entry name" value="Winged helix-like DNA-binding domain superfamily/Winged helix DNA-binding domain"/>
    <property type="match status" value="1"/>
</dbReference>
<dbReference type="PANTHER" id="PTHR30126:SF39">
    <property type="entry name" value="HTH-TYPE TRANSCRIPTIONAL REGULATOR CYSL"/>
    <property type="match status" value="1"/>
</dbReference>
<dbReference type="PROSITE" id="PS50931">
    <property type="entry name" value="HTH_LYSR"/>
    <property type="match status" value="1"/>
</dbReference>
<dbReference type="GO" id="GO:0000976">
    <property type="term" value="F:transcription cis-regulatory region binding"/>
    <property type="evidence" value="ECO:0007669"/>
    <property type="project" value="TreeGrafter"/>
</dbReference>
<dbReference type="SUPFAM" id="SSF53850">
    <property type="entry name" value="Periplasmic binding protein-like II"/>
    <property type="match status" value="1"/>
</dbReference>
<dbReference type="InterPro" id="IPR005119">
    <property type="entry name" value="LysR_subst-bd"/>
</dbReference>
<evidence type="ECO:0000256" key="4">
    <source>
        <dbReference type="ARBA" id="ARBA00023163"/>
    </source>
</evidence>
<dbReference type="Pfam" id="PF03466">
    <property type="entry name" value="LysR_substrate"/>
    <property type="match status" value="1"/>
</dbReference>
<sequence>MNRLPYRDADPYPDWSLLLAWVAVVQAASVSGAARLLGLSQAAVSQRIKQLEAALSTELLDRSTRPARPTPAGDLLFEHASRLLAQAGDMTESVRNLSRARRNIVRFGCVDSFAGTLGPTLIHGLSGASRQIRLWSGITPVLDKQLEERQLDLVISTSATADPPAIRKLGLFSEPYLLVLPRAMAPDDIGSLAQLGRRRQFIRYSARSHIGAAIDRLLESRGVFIERSFEFDNTDPLLSLVTAGLGFAISTPLCIWQSRHFIGQLRVLPLAPYLDKTRADDPDLARAFYLAARPQEAGKLPAEARNVILVAVEQLMQHDIAPALGLPPASLWRSLRR</sequence>
<dbReference type="InterPro" id="IPR000847">
    <property type="entry name" value="LysR_HTH_N"/>
</dbReference>
<dbReference type="GO" id="GO:0003700">
    <property type="term" value="F:DNA-binding transcription factor activity"/>
    <property type="evidence" value="ECO:0007669"/>
    <property type="project" value="InterPro"/>
</dbReference>
<dbReference type="InterPro" id="IPR036390">
    <property type="entry name" value="WH_DNA-bd_sf"/>
</dbReference>
<reference evidence="7" key="1">
    <citation type="submission" date="2015-12" db="EMBL/GenBank/DDBJ databases">
        <title>FDA dAtabase for Regulatory Grade micrObial Sequences (FDA-ARGOS): Supporting development and validation of Infectious Disease Dx tests.</title>
        <authorList>
            <person name="Case J."/>
            <person name="Tallon L."/>
            <person name="Sadzewicz L."/>
            <person name="Sengamalay N."/>
            <person name="Ott S."/>
            <person name="Godinez A."/>
            <person name="Nagaraj S."/>
            <person name="Nadendla S."/>
            <person name="Sichtig H."/>
        </authorList>
    </citation>
    <scope>NUCLEOTIDE SEQUENCE [LARGE SCALE GENOMIC DNA]</scope>
    <source>
        <strain evidence="7">FDAARGOS_147</strain>
    </source>
</reference>
<dbReference type="Gene3D" id="3.40.190.290">
    <property type="match status" value="1"/>
</dbReference>
<dbReference type="PRINTS" id="PR00039">
    <property type="entry name" value="HTHLYSR"/>
</dbReference>
<dbReference type="AlphaFoldDB" id="A0A109XVQ1"/>
<evidence type="ECO:0000313" key="7">
    <source>
        <dbReference type="Proteomes" id="UP000060602"/>
    </source>
</evidence>
<dbReference type="Proteomes" id="UP000060602">
    <property type="component" value="Chromosome"/>
</dbReference>
<dbReference type="EMBL" id="CP014060">
    <property type="protein sequence ID" value="AMG35827.1"/>
    <property type="molecule type" value="Genomic_DNA"/>
</dbReference>
<dbReference type="RefSeq" id="WP_061071625.1">
    <property type="nucleotide sequence ID" value="NZ_CP014060.2"/>
</dbReference>
<comment type="similarity">
    <text evidence="1">Belongs to the LysR transcriptional regulatory family.</text>
</comment>
<dbReference type="FunFam" id="1.10.10.10:FF:000001">
    <property type="entry name" value="LysR family transcriptional regulator"/>
    <property type="match status" value="1"/>
</dbReference>
<feature type="domain" description="HTH lysR-type" evidence="5">
    <location>
        <begin position="13"/>
        <end position="70"/>
    </location>
</feature>
<evidence type="ECO:0000256" key="3">
    <source>
        <dbReference type="ARBA" id="ARBA00023125"/>
    </source>
</evidence>
<evidence type="ECO:0000256" key="2">
    <source>
        <dbReference type="ARBA" id="ARBA00023015"/>
    </source>
</evidence>
<dbReference type="PANTHER" id="PTHR30126">
    <property type="entry name" value="HTH-TYPE TRANSCRIPTIONAL REGULATOR"/>
    <property type="match status" value="1"/>
</dbReference>
<keyword evidence="4" id="KW-0804">Transcription</keyword>
<name>A0A109XVQ1_ALCXX</name>
<evidence type="ECO:0000313" key="6">
    <source>
        <dbReference type="EMBL" id="AMG35827.1"/>
    </source>
</evidence>
<keyword evidence="3" id="KW-0238">DNA-binding</keyword>
<dbReference type="InterPro" id="IPR036388">
    <property type="entry name" value="WH-like_DNA-bd_sf"/>
</dbReference>
<evidence type="ECO:0000259" key="5">
    <source>
        <dbReference type="PROSITE" id="PS50931"/>
    </source>
</evidence>
<dbReference type="SUPFAM" id="SSF46785">
    <property type="entry name" value="Winged helix' DNA-binding domain"/>
    <property type="match status" value="1"/>
</dbReference>
<accession>A0A109XVQ1</accession>
<keyword evidence="2" id="KW-0805">Transcription regulation</keyword>
<organism evidence="6 7">
    <name type="scientific">Alcaligenes xylosoxydans xylosoxydans</name>
    <name type="common">Achromobacter xylosoxidans</name>
    <dbReference type="NCBI Taxonomy" id="85698"/>
    <lineage>
        <taxon>Bacteria</taxon>
        <taxon>Pseudomonadati</taxon>
        <taxon>Pseudomonadota</taxon>
        <taxon>Betaproteobacteria</taxon>
        <taxon>Burkholderiales</taxon>
        <taxon>Alcaligenaceae</taxon>
        <taxon>Achromobacter</taxon>
    </lineage>
</organism>
<evidence type="ECO:0000256" key="1">
    <source>
        <dbReference type="ARBA" id="ARBA00009437"/>
    </source>
</evidence>
<dbReference type="CDD" id="cd05466">
    <property type="entry name" value="PBP2_LTTR_substrate"/>
    <property type="match status" value="1"/>
</dbReference>
<proteinExistence type="inferred from homology"/>
<gene>
    <name evidence="6" type="ORF">AL504_07130</name>
</gene>
<protein>
    <submittedName>
        <fullName evidence="6">LysR family transcriptional regulator</fullName>
    </submittedName>
</protein>
<dbReference type="Pfam" id="PF00126">
    <property type="entry name" value="HTH_1"/>
    <property type="match status" value="1"/>
</dbReference>